<evidence type="ECO:0000256" key="3">
    <source>
        <dbReference type="ARBA" id="ARBA00022691"/>
    </source>
</evidence>
<feature type="domain" description="O-methyltransferase dimerisation" evidence="5">
    <location>
        <begin position="28"/>
        <end position="100"/>
    </location>
</feature>
<gene>
    <name evidence="6" type="ORF">GCM10009765_57710</name>
</gene>
<accession>A0ABP4UBL5</accession>
<sequence length="352" mass="37993">MTQAPPTPQAGFPHLAQLPPRVRMLTMVTAHHISHVMHVIAELGIADKVAAKPQTAGELADETGTDTAALARVLDAATAVGVFRLQPDGKYEMTAEAEFLRSDVPGSVKDFAVHIGNVSRLHSYGELLNTVRTGETAFNRVHGQPVFDYFADKPELSAPFNRAMTSFSGHAATELAKLGPFGDFSVVADLGGGHGLMLSEILKHHSNVRGLLYDRPEVTPGAPALLEKAGVADRTTVVSGDFFSNVPEGPDAYILKSVLHDWDDGECGTILRNVRKAIGENTDARLFLIEAVMTEANVWDFSRILDLEMLVNVGGQERTQRGWATLLAASGFELVKVTRAVPPNNILECRPV</sequence>
<dbReference type="Pfam" id="PF00891">
    <property type="entry name" value="Methyltransf_2"/>
    <property type="match status" value="1"/>
</dbReference>
<dbReference type="SUPFAM" id="SSF53335">
    <property type="entry name" value="S-adenosyl-L-methionine-dependent methyltransferases"/>
    <property type="match status" value="1"/>
</dbReference>
<dbReference type="InterPro" id="IPR036390">
    <property type="entry name" value="WH_DNA-bd_sf"/>
</dbReference>
<dbReference type="Gene3D" id="3.40.50.150">
    <property type="entry name" value="Vaccinia Virus protein VP39"/>
    <property type="match status" value="1"/>
</dbReference>
<proteinExistence type="predicted"/>
<keyword evidence="3" id="KW-0949">S-adenosyl-L-methionine</keyword>
<dbReference type="InterPro" id="IPR016461">
    <property type="entry name" value="COMT-like"/>
</dbReference>
<reference evidence="7" key="1">
    <citation type="journal article" date="2019" name="Int. J. Syst. Evol. Microbiol.">
        <title>The Global Catalogue of Microorganisms (GCM) 10K type strain sequencing project: providing services to taxonomists for standard genome sequencing and annotation.</title>
        <authorList>
            <consortium name="The Broad Institute Genomics Platform"/>
            <consortium name="The Broad Institute Genome Sequencing Center for Infectious Disease"/>
            <person name="Wu L."/>
            <person name="Ma J."/>
        </authorList>
    </citation>
    <scope>NUCLEOTIDE SEQUENCE [LARGE SCALE GENOMIC DNA]</scope>
    <source>
        <strain evidence="7">JCM 14718</strain>
    </source>
</reference>
<keyword evidence="1 6" id="KW-0489">Methyltransferase</keyword>
<dbReference type="Proteomes" id="UP001500618">
    <property type="component" value="Unassembled WGS sequence"/>
</dbReference>
<dbReference type="PIRSF" id="PIRSF005739">
    <property type="entry name" value="O-mtase"/>
    <property type="match status" value="1"/>
</dbReference>
<organism evidence="6 7">
    <name type="scientific">Fodinicola feengrottensis</name>
    <dbReference type="NCBI Taxonomy" id="435914"/>
    <lineage>
        <taxon>Bacteria</taxon>
        <taxon>Bacillati</taxon>
        <taxon>Actinomycetota</taxon>
        <taxon>Actinomycetes</taxon>
        <taxon>Mycobacteriales</taxon>
        <taxon>Fodinicola</taxon>
    </lineage>
</organism>
<dbReference type="Pfam" id="PF08100">
    <property type="entry name" value="Dimerisation"/>
    <property type="match status" value="1"/>
</dbReference>
<keyword evidence="2" id="KW-0808">Transferase</keyword>
<dbReference type="EMBL" id="BAAANY010000023">
    <property type="protein sequence ID" value="GAA1700691.1"/>
    <property type="molecule type" value="Genomic_DNA"/>
</dbReference>
<dbReference type="PANTHER" id="PTHR43712">
    <property type="entry name" value="PUTATIVE (AFU_ORTHOLOGUE AFUA_4G14580)-RELATED"/>
    <property type="match status" value="1"/>
</dbReference>
<dbReference type="RefSeq" id="WP_344313481.1">
    <property type="nucleotide sequence ID" value="NZ_BAAANY010000023.1"/>
</dbReference>
<dbReference type="PROSITE" id="PS51683">
    <property type="entry name" value="SAM_OMT_II"/>
    <property type="match status" value="1"/>
</dbReference>
<name>A0ABP4UBL5_9ACTN</name>
<evidence type="ECO:0000259" key="5">
    <source>
        <dbReference type="Pfam" id="PF08100"/>
    </source>
</evidence>
<evidence type="ECO:0000256" key="1">
    <source>
        <dbReference type="ARBA" id="ARBA00022603"/>
    </source>
</evidence>
<evidence type="ECO:0000313" key="7">
    <source>
        <dbReference type="Proteomes" id="UP001500618"/>
    </source>
</evidence>
<dbReference type="InterPro" id="IPR036388">
    <property type="entry name" value="WH-like_DNA-bd_sf"/>
</dbReference>
<dbReference type="InterPro" id="IPR029063">
    <property type="entry name" value="SAM-dependent_MTases_sf"/>
</dbReference>
<dbReference type="GO" id="GO:0032259">
    <property type="term" value="P:methylation"/>
    <property type="evidence" value="ECO:0007669"/>
    <property type="project" value="UniProtKB-KW"/>
</dbReference>
<protein>
    <submittedName>
        <fullName evidence="6">Methyltransferase</fullName>
    </submittedName>
</protein>
<dbReference type="GO" id="GO:0008168">
    <property type="term" value="F:methyltransferase activity"/>
    <property type="evidence" value="ECO:0007669"/>
    <property type="project" value="UniProtKB-KW"/>
</dbReference>
<dbReference type="InterPro" id="IPR012967">
    <property type="entry name" value="COMT_dimerisation"/>
</dbReference>
<evidence type="ECO:0000256" key="2">
    <source>
        <dbReference type="ARBA" id="ARBA00022679"/>
    </source>
</evidence>
<evidence type="ECO:0000259" key="4">
    <source>
        <dbReference type="Pfam" id="PF00891"/>
    </source>
</evidence>
<dbReference type="Gene3D" id="1.10.10.10">
    <property type="entry name" value="Winged helix-like DNA-binding domain superfamily/Winged helix DNA-binding domain"/>
    <property type="match status" value="1"/>
</dbReference>
<dbReference type="SUPFAM" id="SSF46785">
    <property type="entry name" value="Winged helix' DNA-binding domain"/>
    <property type="match status" value="1"/>
</dbReference>
<feature type="domain" description="O-methyltransferase C-terminal" evidence="4">
    <location>
        <begin position="124"/>
        <end position="333"/>
    </location>
</feature>
<comment type="caution">
    <text evidence="6">The sequence shown here is derived from an EMBL/GenBank/DDBJ whole genome shotgun (WGS) entry which is preliminary data.</text>
</comment>
<dbReference type="Gene3D" id="1.10.287.1350">
    <property type="match status" value="1"/>
</dbReference>
<dbReference type="PANTHER" id="PTHR43712:SF2">
    <property type="entry name" value="O-METHYLTRANSFERASE CICE"/>
    <property type="match status" value="1"/>
</dbReference>
<keyword evidence="7" id="KW-1185">Reference proteome</keyword>
<dbReference type="InterPro" id="IPR001077">
    <property type="entry name" value="COMT_C"/>
</dbReference>
<evidence type="ECO:0000313" key="6">
    <source>
        <dbReference type="EMBL" id="GAA1700691.1"/>
    </source>
</evidence>